<accession>A0A1Y4QFN9</accession>
<organism evidence="1 2">
    <name type="scientific">Thomasclavelia spiroformis</name>
    <dbReference type="NCBI Taxonomy" id="29348"/>
    <lineage>
        <taxon>Bacteria</taxon>
        <taxon>Bacillati</taxon>
        <taxon>Bacillota</taxon>
        <taxon>Erysipelotrichia</taxon>
        <taxon>Erysipelotrichales</taxon>
        <taxon>Coprobacillaceae</taxon>
        <taxon>Thomasclavelia</taxon>
    </lineage>
</organism>
<reference evidence="2" key="1">
    <citation type="submission" date="2017-04" db="EMBL/GenBank/DDBJ databases">
        <title>Function of individual gut microbiota members based on whole genome sequencing of pure cultures obtained from chicken caecum.</title>
        <authorList>
            <person name="Medvecky M."/>
            <person name="Cejkova D."/>
            <person name="Polansky O."/>
            <person name="Karasova D."/>
            <person name="Kubasova T."/>
            <person name="Cizek A."/>
            <person name="Rychlik I."/>
        </authorList>
    </citation>
    <scope>NUCLEOTIDE SEQUENCE [LARGE SCALE GENOMIC DNA]</scope>
    <source>
        <strain evidence="2">An149</strain>
    </source>
</reference>
<sequence>MNENEWTKSICKLLQNKLGDNIYIDVFRKIPYALEYLEFDENIKGVKTNIQEFETDLLIYEKFENNIKPRVIIESKIQSVTTHDAITYSYKASCHKNVIPYLRYGIMLGNRGEYPLPGRLFRHGTNFDFLINFKGYKLSNTEKESFIAMLKREIDYSRKFEEILKNSRKKDRKHYFMLQKDFHLE</sequence>
<gene>
    <name evidence="1" type="ORF">B5E91_11925</name>
</gene>
<comment type="caution">
    <text evidence="1">The sequence shown here is derived from an EMBL/GenBank/DDBJ whole genome shotgun (WGS) entry which is preliminary data.</text>
</comment>
<dbReference type="RefSeq" id="WP_087258019.1">
    <property type="nucleotide sequence ID" value="NZ_NFKY01000001.1"/>
</dbReference>
<dbReference type="EMBL" id="NFLB01000015">
    <property type="protein sequence ID" value="OUQ04074.1"/>
    <property type="molecule type" value="Genomic_DNA"/>
</dbReference>
<proteinExistence type="predicted"/>
<name>A0A1Y4QFN9_9FIRM</name>
<evidence type="ECO:0000313" key="2">
    <source>
        <dbReference type="Proteomes" id="UP000196258"/>
    </source>
</evidence>
<evidence type="ECO:0000313" key="1">
    <source>
        <dbReference type="EMBL" id="OUQ04074.1"/>
    </source>
</evidence>
<protein>
    <recommendedName>
        <fullName evidence="3">Type I restriction enzyme R protein N-terminal domain-containing protein</fullName>
    </recommendedName>
</protein>
<evidence type="ECO:0008006" key="3">
    <source>
        <dbReference type="Google" id="ProtNLM"/>
    </source>
</evidence>
<dbReference type="AlphaFoldDB" id="A0A1Y4QFN9"/>
<dbReference type="Proteomes" id="UP000196258">
    <property type="component" value="Unassembled WGS sequence"/>
</dbReference>